<dbReference type="InParanoid" id="E4X0H6"/>
<keyword evidence="3" id="KW-1185">Reference proteome</keyword>
<evidence type="ECO:0000313" key="2">
    <source>
        <dbReference type="EMBL" id="CBY23275.1"/>
    </source>
</evidence>
<evidence type="ECO:0000256" key="1">
    <source>
        <dbReference type="SAM" id="Phobius"/>
    </source>
</evidence>
<dbReference type="GO" id="GO:0031966">
    <property type="term" value="C:mitochondrial membrane"/>
    <property type="evidence" value="ECO:0007669"/>
    <property type="project" value="TreeGrafter"/>
</dbReference>
<feature type="transmembrane region" description="Helical" evidence="1">
    <location>
        <begin position="45"/>
        <end position="66"/>
    </location>
</feature>
<dbReference type="Proteomes" id="UP000001307">
    <property type="component" value="Unassembled WGS sequence"/>
</dbReference>
<keyword evidence="1" id="KW-1133">Transmembrane helix</keyword>
<evidence type="ECO:0000313" key="3">
    <source>
        <dbReference type="Proteomes" id="UP000001307"/>
    </source>
</evidence>
<organism evidence="2">
    <name type="scientific">Oikopleura dioica</name>
    <name type="common">Tunicate</name>
    <dbReference type="NCBI Taxonomy" id="34765"/>
    <lineage>
        <taxon>Eukaryota</taxon>
        <taxon>Metazoa</taxon>
        <taxon>Chordata</taxon>
        <taxon>Tunicata</taxon>
        <taxon>Appendicularia</taxon>
        <taxon>Copelata</taxon>
        <taxon>Oikopleuridae</taxon>
        <taxon>Oikopleura</taxon>
    </lineage>
</organism>
<dbReference type="PANTHER" id="PTHR13281:SF0">
    <property type="entry name" value="TRANSMEMBRANE PROTEIN 70, MITOCHONDRIAL"/>
    <property type="match status" value="1"/>
</dbReference>
<accession>E4X0H6</accession>
<sequence length="184" mass="21216">MSRIVYVGAAAQRVKTISKSLSVVPPALGATIAIKWTKIAALAPLVKYSVLTLTAVQFIIPVIFYHTAKRYIFQMKVQNQFEDDEKYEMLTLSPTLWTTRKTSFTTKEVSFPDNPEALTSFIVQNRRFLWDQQNVTEDDYDYLTRFASGIDYENLDSSISKQKEINELLNKRQKFSSRSKNRDP</sequence>
<proteinExistence type="predicted"/>
<reference evidence="2" key="1">
    <citation type="journal article" date="2010" name="Science">
        <title>Plasticity of animal genome architecture unmasked by rapid evolution of a pelagic tunicate.</title>
        <authorList>
            <person name="Denoeud F."/>
            <person name="Henriet S."/>
            <person name="Mungpakdee S."/>
            <person name="Aury J.M."/>
            <person name="Da Silva C."/>
            <person name="Brinkmann H."/>
            <person name="Mikhaleva J."/>
            <person name="Olsen L.C."/>
            <person name="Jubin C."/>
            <person name="Canestro C."/>
            <person name="Bouquet J.M."/>
            <person name="Danks G."/>
            <person name="Poulain J."/>
            <person name="Campsteijn C."/>
            <person name="Adamski M."/>
            <person name="Cross I."/>
            <person name="Yadetie F."/>
            <person name="Muffato M."/>
            <person name="Louis A."/>
            <person name="Butcher S."/>
            <person name="Tsagkogeorga G."/>
            <person name="Konrad A."/>
            <person name="Singh S."/>
            <person name="Jensen M.F."/>
            <person name="Cong E.H."/>
            <person name="Eikeseth-Otteraa H."/>
            <person name="Noel B."/>
            <person name="Anthouard V."/>
            <person name="Porcel B.M."/>
            <person name="Kachouri-Lafond R."/>
            <person name="Nishino A."/>
            <person name="Ugolini M."/>
            <person name="Chourrout P."/>
            <person name="Nishida H."/>
            <person name="Aasland R."/>
            <person name="Huzurbazar S."/>
            <person name="Westhof E."/>
            <person name="Delsuc F."/>
            <person name="Lehrach H."/>
            <person name="Reinhardt R."/>
            <person name="Weissenbach J."/>
            <person name="Roy S.W."/>
            <person name="Artiguenave F."/>
            <person name="Postlethwait J.H."/>
            <person name="Manak J.R."/>
            <person name="Thompson E.M."/>
            <person name="Jaillon O."/>
            <person name="Du Pasquier L."/>
            <person name="Boudinot P."/>
            <person name="Liberles D.A."/>
            <person name="Volff J.N."/>
            <person name="Philippe H."/>
            <person name="Lenhard B."/>
            <person name="Roest Crollius H."/>
            <person name="Wincker P."/>
            <person name="Chourrout D."/>
        </authorList>
    </citation>
    <scope>NUCLEOTIDE SEQUENCE [LARGE SCALE GENOMIC DNA]</scope>
</reference>
<protein>
    <submittedName>
        <fullName evidence="2">Uncharacterized protein</fullName>
    </submittedName>
</protein>
<dbReference type="AlphaFoldDB" id="E4X0H6"/>
<dbReference type="EMBL" id="FN653020">
    <property type="protein sequence ID" value="CBY23275.1"/>
    <property type="molecule type" value="Genomic_DNA"/>
</dbReference>
<name>E4X0H6_OIKDI</name>
<dbReference type="PANTHER" id="PTHR13281">
    <property type="entry name" value="TRANSMEMBRANE PROTEIN 70, MITOCHONDRIAL"/>
    <property type="match status" value="1"/>
</dbReference>
<dbReference type="GO" id="GO:0033615">
    <property type="term" value="P:mitochondrial proton-transporting ATP synthase complex assembly"/>
    <property type="evidence" value="ECO:0007669"/>
    <property type="project" value="TreeGrafter"/>
</dbReference>
<gene>
    <name evidence="2" type="ORF">GSOID_T00015210001</name>
</gene>
<dbReference type="InterPro" id="IPR009724">
    <property type="entry name" value="TMEM70"/>
</dbReference>
<keyword evidence="1" id="KW-0812">Transmembrane</keyword>
<keyword evidence="1" id="KW-0472">Membrane</keyword>